<dbReference type="RefSeq" id="WP_020213210.1">
    <property type="nucleotide sequence ID" value="NZ_JRLX01000026.1"/>
</dbReference>
<dbReference type="EMBL" id="JRLX01000026">
    <property type="protein sequence ID" value="KGO85152.1"/>
    <property type="molecule type" value="Genomic_DNA"/>
</dbReference>
<evidence type="ECO:0008006" key="3">
    <source>
        <dbReference type="Google" id="ProtNLM"/>
    </source>
</evidence>
<evidence type="ECO:0000313" key="1">
    <source>
        <dbReference type="EMBL" id="KGO85152.1"/>
    </source>
</evidence>
<dbReference type="AlphaFoldDB" id="A0A0A2LXR8"/>
<dbReference type="OrthoDB" id="2972467at2"/>
<reference evidence="1 2" key="1">
    <citation type="submission" date="2013-09" db="EMBL/GenBank/DDBJ databases">
        <authorList>
            <person name="Zeng Z."/>
            <person name="Chen C."/>
        </authorList>
    </citation>
    <scope>NUCLEOTIDE SEQUENCE [LARGE SCALE GENOMIC DNA]</scope>
    <source>
        <strain evidence="1 2">WB 3.3-2</strain>
    </source>
</reference>
<keyword evidence="2" id="KW-1185">Reference proteome</keyword>
<organism evidence="1 2">
    <name type="scientific">Flavobacterium rivuli WB 3.3-2 = DSM 21788</name>
    <dbReference type="NCBI Taxonomy" id="1121895"/>
    <lineage>
        <taxon>Bacteria</taxon>
        <taxon>Pseudomonadati</taxon>
        <taxon>Bacteroidota</taxon>
        <taxon>Flavobacteriia</taxon>
        <taxon>Flavobacteriales</taxon>
        <taxon>Flavobacteriaceae</taxon>
        <taxon>Flavobacterium</taxon>
    </lineage>
</organism>
<proteinExistence type="predicted"/>
<dbReference type="eggNOG" id="COG3209">
    <property type="taxonomic scope" value="Bacteria"/>
</dbReference>
<protein>
    <recommendedName>
        <fullName evidence="3">RHS repeat-associated core domain-containing protein</fullName>
    </recommendedName>
</protein>
<dbReference type="Gene3D" id="2.180.10.10">
    <property type="entry name" value="RHS repeat-associated core"/>
    <property type="match status" value="1"/>
</dbReference>
<dbReference type="Proteomes" id="UP000030152">
    <property type="component" value="Unassembled WGS sequence"/>
</dbReference>
<evidence type="ECO:0000313" key="2">
    <source>
        <dbReference type="Proteomes" id="UP000030152"/>
    </source>
</evidence>
<name>A0A0A2LXR8_9FLAO</name>
<sequence>MLVPNRHANTPDYRYGYQGQEMYDEIKGEGNSINYTFRMHDPRIGRFFAIDPLSPRYPHNSPYAFSENRVIDCVELEGREFDIKKTEKGWHISVAFKIVNNMEDFVISQDYLNKIIFQVTTDIKQFNGFDTDSDYISFSATYDPKATINVYIVDSFQKTAVKKGPKIFNTVESKADASGAAITPQSQKGNSITGSVFIKSENTSLQSESTSVTRVNGDKVEKLNAAFTIFHEFFVHLISQTIKGTEDHKPPAVGDDSNRMIDKKGSTVLSVRRKIDVNNQVNNLFQSSSNKVDFLLNAAQLKSIKENIMAGKENYESKEAVKLTPSKDEIVIPNQ</sequence>
<dbReference type="STRING" id="1121895.GCA_000378485_02050"/>
<accession>A0A0A2LXR8</accession>
<comment type="caution">
    <text evidence="1">The sequence shown here is derived from an EMBL/GenBank/DDBJ whole genome shotgun (WGS) entry which is preliminary data.</text>
</comment>
<gene>
    <name evidence="1" type="ORF">Q765_17435</name>
</gene>